<dbReference type="RefSeq" id="WP_116393137.1">
    <property type="nucleotide sequence ID" value="NZ_QUQO01000002.1"/>
</dbReference>
<dbReference type="Proteomes" id="UP000264589">
    <property type="component" value="Unassembled WGS sequence"/>
</dbReference>
<gene>
    <name evidence="2" type="ORF">DX908_14105</name>
</gene>
<dbReference type="AlphaFoldDB" id="A0A371R7I9"/>
<keyword evidence="1" id="KW-0732">Signal</keyword>
<proteinExistence type="predicted"/>
<evidence type="ECO:0000256" key="1">
    <source>
        <dbReference type="SAM" id="SignalP"/>
    </source>
</evidence>
<comment type="caution">
    <text evidence="2">The sequence shown here is derived from an EMBL/GenBank/DDBJ whole genome shotgun (WGS) entry which is preliminary data.</text>
</comment>
<feature type="chain" id="PRO_5016786488" evidence="1">
    <location>
        <begin position="22"/>
        <end position="117"/>
    </location>
</feature>
<dbReference type="EMBL" id="QUQO01000002">
    <property type="protein sequence ID" value="RFB01421.1"/>
    <property type="molecule type" value="Genomic_DNA"/>
</dbReference>
<organism evidence="2 3">
    <name type="scientific">Parvularcula marina</name>
    <dbReference type="NCBI Taxonomy" id="2292771"/>
    <lineage>
        <taxon>Bacteria</taxon>
        <taxon>Pseudomonadati</taxon>
        <taxon>Pseudomonadota</taxon>
        <taxon>Alphaproteobacteria</taxon>
        <taxon>Parvularculales</taxon>
        <taxon>Parvularculaceae</taxon>
        <taxon>Parvularcula</taxon>
    </lineage>
</organism>
<protein>
    <submittedName>
        <fullName evidence="2">Uncharacterized protein</fullName>
    </submittedName>
</protein>
<accession>A0A371R7I9</accession>
<feature type="signal peptide" evidence="1">
    <location>
        <begin position="1"/>
        <end position="21"/>
    </location>
</feature>
<evidence type="ECO:0000313" key="3">
    <source>
        <dbReference type="Proteomes" id="UP000264589"/>
    </source>
</evidence>
<reference evidence="2 3" key="1">
    <citation type="submission" date="2018-08" db="EMBL/GenBank/DDBJ databases">
        <title>Parvularcula sp. SM1705, isolated from surface water of the South Sea China.</title>
        <authorList>
            <person name="Sun L."/>
        </authorList>
    </citation>
    <scope>NUCLEOTIDE SEQUENCE [LARGE SCALE GENOMIC DNA]</scope>
    <source>
        <strain evidence="2 3">SM1705</strain>
    </source>
</reference>
<keyword evidence="3" id="KW-1185">Reference proteome</keyword>
<dbReference type="InParanoid" id="A0A371R7I9"/>
<evidence type="ECO:0000313" key="2">
    <source>
        <dbReference type="EMBL" id="RFB01421.1"/>
    </source>
</evidence>
<name>A0A371R7I9_9PROT</name>
<sequence length="117" mass="12138">MKRLIGISLGAMALASSQVSAQDGEVARLEAEYLRAYVTPLGVRGEIDFDPNQIPNASNGSVFDDGTSFLLTDSVIDVGCSDIVIGGSGQDGSLGLALPNEEISTVLVDVTIVSFCD</sequence>